<dbReference type="KEGG" id="cbr:CBG_15093"/>
<protein>
    <submittedName>
        <fullName evidence="1">Protein CBG15093</fullName>
    </submittedName>
</protein>
<evidence type="ECO:0000313" key="1">
    <source>
        <dbReference type="EMBL" id="CAP33459.1"/>
    </source>
</evidence>
<dbReference type="WormBase" id="CBG15093">
    <property type="protein sequence ID" value="CBP03635"/>
    <property type="gene ID" value="WBGene00035429"/>
</dbReference>
<keyword evidence="2" id="KW-1185">Reference proteome</keyword>
<gene>
    <name evidence="1 3" type="ORF">CBG15093</name>
    <name evidence="1" type="ORF">CBG_15093</name>
</gene>
<reference evidence="1 2" key="2">
    <citation type="journal article" date="2011" name="PLoS Genet.">
        <title>Caenorhabditis briggsae recombinant inbred line genotypes reveal inter-strain incompatibility and the evolution of recombination.</title>
        <authorList>
            <person name="Ross J.A."/>
            <person name="Koboldt D.C."/>
            <person name="Staisch J.E."/>
            <person name="Chamberlin H.M."/>
            <person name="Gupta B.P."/>
            <person name="Miller R.D."/>
            <person name="Baird S.E."/>
            <person name="Haag E.S."/>
        </authorList>
    </citation>
    <scope>NUCLEOTIDE SEQUENCE [LARGE SCALE GENOMIC DNA]</scope>
    <source>
        <strain evidence="1 2">AF16</strain>
    </source>
</reference>
<organism evidence="1 2">
    <name type="scientific">Caenorhabditis briggsae</name>
    <dbReference type="NCBI Taxonomy" id="6238"/>
    <lineage>
        <taxon>Eukaryota</taxon>
        <taxon>Metazoa</taxon>
        <taxon>Ecdysozoa</taxon>
        <taxon>Nematoda</taxon>
        <taxon>Chromadorea</taxon>
        <taxon>Rhabditida</taxon>
        <taxon>Rhabditina</taxon>
        <taxon>Rhabditomorpha</taxon>
        <taxon>Rhabditoidea</taxon>
        <taxon>Rhabditidae</taxon>
        <taxon>Peloderinae</taxon>
        <taxon>Caenorhabditis</taxon>
    </lineage>
</organism>
<dbReference type="eggNOG" id="KOG1023">
    <property type="taxonomic scope" value="Eukaryota"/>
</dbReference>
<dbReference type="InParanoid" id="A8XLD4"/>
<reference evidence="1 2" key="1">
    <citation type="journal article" date="2003" name="PLoS Biol.">
        <title>The genome sequence of Caenorhabditis briggsae: a platform for comparative genomics.</title>
        <authorList>
            <person name="Stein L.D."/>
            <person name="Bao Z."/>
            <person name="Blasiar D."/>
            <person name="Blumenthal T."/>
            <person name="Brent M.R."/>
            <person name="Chen N."/>
            <person name="Chinwalla A."/>
            <person name="Clarke L."/>
            <person name="Clee C."/>
            <person name="Coghlan A."/>
            <person name="Coulson A."/>
            <person name="D'Eustachio P."/>
            <person name="Fitch D.H."/>
            <person name="Fulton L.A."/>
            <person name="Fulton R.E."/>
            <person name="Griffiths-Jones S."/>
            <person name="Harris T.W."/>
            <person name="Hillier L.W."/>
            <person name="Kamath R."/>
            <person name="Kuwabara P.E."/>
            <person name="Mardis E.R."/>
            <person name="Marra M.A."/>
            <person name="Miner T.L."/>
            <person name="Minx P."/>
            <person name="Mullikin J.C."/>
            <person name="Plumb R.W."/>
            <person name="Rogers J."/>
            <person name="Schein J.E."/>
            <person name="Sohrmann M."/>
            <person name="Spieth J."/>
            <person name="Stajich J.E."/>
            <person name="Wei C."/>
            <person name="Willey D."/>
            <person name="Wilson R.K."/>
            <person name="Durbin R."/>
            <person name="Waterston R.H."/>
        </authorList>
    </citation>
    <scope>NUCLEOTIDE SEQUENCE [LARGE SCALE GENOMIC DNA]</scope>
    <source>
        <strain evidence="1 2">AF16</strain>
    </source>
</reference>
<dbReference type="HOGENOM" id="CLU_2690026_0_0_1"/>
<dbReference type="EMBL" id="HE600922">
    <property type="protein sequence ID" value="CAP33459.1"/>
    <property type="molecule type" value="Genomic_DNA"/>
</dbReference>
<accession>A8XLD4</accession>
<dbReference type="AlphaFoldDB" id="A8XLD4"/>
<evidence type="ECO:0000313" key="2">
    <source>
        <dbReference type="Proteomes" id="UP000008549"/>
    </source>
</evidence>
<dbReference type="GeneID" id="8574882"/>
<dbReference type="Proteomes" id="UP000008549">
    <property type="component" value="Unassembled WGS sequence"/>
</dbReference>
<evidence type="ECO:0000313" key="3">
    <source>
        <dbReference type="WormBase" id="CBG15093"/>
    </source>
</evidence>
<name>A8XLD4_CAEBR</name>
<dbReference type="CTD" id="8574882"/>
<sequence length="74" mass="8614">MQHNFFTFNEESSANLTRAERHQQFVQYLQASSYMANGPVSTTGFEIVRLTHTHTDSLVNFTRFLFSHFLCLLP</sequence>
<dbReference type="RefSeq" id="XP_002632885.1">
    <property type="nucleotide sequence ID" value="XM_002632839.1"/>
</dbReference>
<proteinExistence type="predicted"/>